<organism evidence="3 4">
    <name type="scientific">Alkalicoccus daliensis</name>
    <dbReference type="NCBI Taxonomy" id="745820"/>
    <lineage>
        <taxon>Bacteria</taxon>
        <taxon>Bacillati</taxon>
        <taxon>Bacillota</taxon>
        <taxon>Bacilli</taxon>
        <taxon>Bacillales</taxon>
        <taxon>Bacillaceae</taxon>
        <taxon>Alkalicoccus</taxon>
    </lineage>
</organism>
<keyword evidence="3" id="KW-0808">Transferase</keyword>
<dbReference type="Pfam" id="PF00535">
    <property type="entry name" value="Glycos_transf_2"/>
    <property type="match status" value="1"/>
</dbReference>
<dbReference type="InterPro" id="IPR001173">
    <property type="entry name" value="Glyco_trans_2-like"/>
</dbReference>
<evidence type="ECO:0000259" key="2">
    <source>
        <dbReference type="Pfam" id="PF00535"/>
    </source>
</evidence>
<name>A0A1H0GJ16_9BACI</name>
<dbReference type="SUPFAM" id="SSF53448">
    <property type="entry name" value="Nucleotide-diphospho-sugar transferases"/>
    <property type="match status" value="1"/>
</dbReference>
<comment type="similarity">
    <text evidence="1">Belongs to the glycosyltransferase 2 family.</text>
</comment>
<evidence type="ECO:0000313" key="3">
    <source>
        <dbReference type="EMBL" id="SDO06853.1"/>
    </source>
</evidence>
<accession>A0A1H0GJ16</accession>
<evidence type="ECO:0000313" key="4">
    <source>
        <dbReference type="Proteomes" id="UP000198778"/>
    </source>
</evidence>
<dbReference type="GO" id="GO:0016758">
    <property type="term" value="F:hexosyltransferase activity"/>
    <property type="evidence" value="ECO:0007669"/>
    <property type="project" value="UniProtKB-ARBA"/>
</dbReference>
<dbReference type="CDD" id="cd00761">
    <property type="entry name" value="Glyco_tranf_GTA_type"/>
    <property type="match status" value="1"/>
</dbReference>
<dbReference type="Gene3D" id="3.90.550.10">
    <property type="entry name" value="Spore Coat Polysaccharide Biosynthesis Protein SpsA, Chain A"/>
    <property type="match status" value="1"/>
</dbReference>
<dbReference type="PANTHER" id="PTHR22916:SF3">
    <property type="entry name" value="UDP-GLCNAC:BETAGAL BETA-1,3-N-ACETYLGLUCOSAMINYLTRANSFERASE-LIKE PROTEIN 1"/>
    <property type="match status" value="1"/>
</dbReference>
<dbReference type="STRING" id="745820.SAMN04488053_106128"/>
<gene>
    <name evidence="3" type="ORF">SAMN04488053_106128</name>
</gene>
<protein>
    <submittedName>
        <fullName evidence="3">Teichuronic acid biosynthesis glycosyltransferase TuaG</fullName>
    </submittedName>
</protein>
<dbReference type="FunFam" id="3.90.550.10:FF:000130">
    <property type="entry name" value="Family 2 glycosyl transferase"/>
    <property type="match status" value="1"/>
</dbReference>
<keyword evidence="4" id="KW-1185">Reference proteome</keyword>
<dbReference type="PANTHER" id="PTHR22916">
    <property type="entry name" value="GLYCOSYLTRANSFERASE"/>
    <property type="match status" value="1"/>
</dbReference>
<sequence>MTQAEKNEGQPLISVITPAYNAAAFIEKTIRSVQAQTYENWEMIITDDCSKDETIKVIQKLQQEDKRIHLLQLETNQGAAVARNTSIEAAKGRFIAFLDSDDQWLPEKLQKQLQWMQERNIAFSFTPYYVVDEQDRQLGLGDIVPTRVTYQDLLKQNVVGCLTVMLDIEKIGTIRMVNIRTRQDYVLWLELCKRGFDAYGMSEPLALYRRQTESISSNKKEMAKQNWKVYREVEKLNLLQSSWYFAHYAFNKINKYRG</sequence>
<dbReference type="AlphaFoldDB" id="A0A1H0GJ16"/>
<dbReference type="InterPro" id="IPR029044">
    <property type="entry name" value="Nucleotide-diphossugar_trans"/>
</dbReference>
<dbReference type="OrthoDB" id="9785185at2"/>
<dbReference type="RefSeq" id="WP_090843031.1">
    <property type="nucleotide sequence ID" value="NZ_FNIL01000006.1"/>
</dbReference>
<proteinExistence type="inferred from homology"/>
<evidence type="ECO:0000256" key="1">
    <source>
        <dbReference type="ARBA" id="ARBA00006739"/>
    </source>
</evidence>
<dbReference type="Proteomes" id="UP000198778">
    <property type="component" value="Unassembled WGS sequence"/>
</dbReference>
<reference evidence="4" key="1">
    <citation type="submission" date="2016-10" db="EMBL/GenBank/DDBJ databases">
        <authorList>
            <person name="Varghese N."/>
            <person name="Submissions S."/>
        </authorList>
    </citation>
    <scope>NUCLEOTIDE SEQUENCE [LARGE SCALE GENOMIC DNA]</scope>
    <source>
        <strain evidence="4">CGMCC 1.10369</strain>
    </source>
</reference>
<feature type="domain" description="Glycosyltransferase 2-like" evidence="2">
    <location>
        <begin position="14"/>
        <end position="136"/>
    </location>
</feature>
<dbReference type="EMBL" id="FNIL01000006">
    <property type="protein sequence ID" value="SDO06853.1"/>
    <property type="molecule type" value="Genomic_DNA"/>
</dbReference>